<proteinExistence type="predicted"/>
<comment type="caution">
    <text evidence="1">The sequence shown here is derived from an EMBL/GenBank/DDBJ whole genome shotgun (WGS) entry which is preliminary data.</text>
</comment>
<keyword evidence="2" id="KW-1185">Reference proteome</keyword>
<dbReference type="Proteomes" id="UP001165064">
    <property type="component" value="Unassembled WGS sequence"/>
</dbReference>
<name>A0ACB5U079_AMBMO</name>
<sequence>MSRRYSLDEHIRVANQHSQIESTESALEGASIEEYHPTLPDGSIPIDQTRRRSSRRGSVLDIGGANSIKNFASSLRRSANYLNASAEATSEFIVQSPISLSVSPLYDSTQDQNYGTTETSRTSHEPSILITTPSGNEFDPVTKKSPLLTNKTPLRRHQNSVDERTPLWSDESSKNDQIILTDENQNRIVVSLKSTPVQTTFNAINILIGLGILSIPLGLHCSGWIFGIIGFTLIIKKLVLPHMERKLEYSFLLCLE</sequence>
<protein>
    <submittedName>
        <fullName evidence="1">Unnamed protein product</fullName>
    </submittedName>
</protein>
<gene>
    <name evidence="1" type="ORF">Amon02_001024300</name>
</gene>
<organism evidence="1 2">
    <name type="scientific">Ambrosiozyma monospora</name>
    <name type="common">Yeast</name>
    <name type="synonym">Endomycopsis monosporus</name>
    <dbReference type="NCBI Taxonomy" id="43982"/>
    <lineage>
        <taxon>Eukaryota</taxon>
        <taxon>Fungi</taxon>
        <taxon>Dikarya</taxon>
        <taxon>Ascomycota</taxon>
        <taxon>Saccharomycotina</taxon>
        <taxon>Pichiomycetes</taxon>
        <taxon>Pichiales</taxon>
        <taxon>Pichiaceae</taxon>
        <taxon>Ambrosiozyma</taxon>
    </lineage>
</organism>
<evidence type="ECO:0000313" key="1">
    <source>
        <dbReference type="EMBL" id="GME97451.1"/>
    </source>
</evidence>
<dbReference type="EMBL" id="BSXS01010119">
    <property type="protein sequence ID" value="GME97451.1"/>
    <property type="molecule type" value="Genomic_DNA"/>
</dbReference>
<accession>A0ACB5U079</accession>
<reference evidence="1" key="1">
    <citation type="submission" date="2023-04" db="EMBL/GenBank/DDBJ databases">
        <title>Ambrosiozyma monospora NBRC 10751.</title>
        <authorList>
            <person name="Ichikawa N."/>
            <person name="Sato H."/>
            <person name="Tonouchi N."/>
        </authorList>
    </citation>
    <scope>NUCLEOTIDE SEQUENCE</scope>
    <source>
        <strain evidence="1">NBRC 10751</strain>
    </source>
</reference>
<evidence type="ECO:0000313" key="2">
    <source>
        <dbReference type="Proteomes" id="UP001165064"/>
    </source>
</evidence>